<organism evidence="2 3">
    <name type="scientific">Kutzneria chonburiensis</name>
    <dbReference type="NCBI Taxonomy" id="1483604"/>
    <lineage>
        <taxon>Bacteria</taxon>
        <taxon>Bacillati</taxon>
        <taxon>Actinomycetota</taxon>
        <taxon>Actinomycetes</taxon>
        <taxon>Pseudonocardiales</taxon>
        <taxon>Pseudonocardiaceae</taxon>
        <taxon>Kutzneria</taxon>
    </lineage>
</organism>
<dbReference type="EMBL" id="JBHLUD010000002">
    <property type="protein sequence ID" value="MFC0541526.1"/>
    <property type="molecule type" value="Genomic_DNA"/>
</dbReference>
<sequence>MGWLDALGWVGSALLVWSLLQSRQLRLRALNLVACLVLVAFNAALGVWPQAAMNVVLAGINLYFLYRLVTTRHDQRTYQVVQVSTDDDFLAHLLRVHADDIARFNPDFRWSPSPSRSAYVVLSGDSVVGVVLLRAVDAATAQVELDYVTKPYRDFTPGEFVYRSSHLFTSRGFRRVLTPPGQVEPYYGRIGFSKAGDSYVLELAGE</sequence>
<evidence type="ECO:0000313" key="2">
    <source>
        <dbReference type="EMBL" id="MFC0541526.1"/>
    </source>
</evidence>
<dbReference type="Proteomes" id="UP001589810">
    <property type="component" value="Unassembled WGS sequence"/>
</dbReference>
<keyword evidence="1" id="KW-1133">Transmembrane helix</keyword>
<feature type="transmembrane region" description="Helical" evidence="1">
    <location>
        <begin position="29"/>
        <end position="45"/>
    </location>
</feature>
<keyword evidence="1" id="KW-0472">Membrane</keyword>
<comment type="caution">
    <text evidence="2">The sequence shown here is derived from an EMBL/GenBank/DDBJ whole genome shotgun (WGS) entry which is preliminary data.</text>
</comment>
<dbReference type="RefSeq" id="WP_273942454.1">
    <property type="nucleotide sequence ID" value="NZ_CP097263.1"/>
</dbReference>
<name>A0ABV6MNU4_9PSEU</name>
<evidence type="ECO:0000313" key="3">
    <source>
        <dbReference type="Proteomes" id="UP001589810"/>
    </source>
</evidence>
<accession>A0ABV6MNU4</accession>
<gene>
    <name evidence="2" type="ORF">ACFFH7_08530</name>
</gene>
<reference evidence="2 3" key="1">
    <citation type="submission" date="2024-09" db="EMBL/GenBank/DDBJ databases">
        <authorList>
            <person name="Sun Q."/>
            <person name="Mori K."/>
        </authorList>
    </citation>
    <scope>NUCLEOTIDE SEQUENCE [LARGE SCALE GENOMIC DNA]</scope>
    <source>
        <strain evidence="2 3">TBRC 1432</strain>
    </source>
</reference>
<proteinExistence type="predicted"/>
<keyword evidence="3" id="KW-1185">Reference proteome</keyword>
<evidence type="ECO:0000256" key="1">
    <source>
        <dbReference type="SAM" id="Phobius"/>
    </source>
</evidence>
<keyword evidence="1" id="KW-0812">Transmembrane</keyword>
<protein>
    <submittedName>
        <fullName evidence="2">YgjV family protein</fullName>
    </submittedName>
</protein>
<feature type="transmembrane region" description="Helical" evidence="1">
    <location>
        <begin position="6"/>
        <end position="22"/>
    </location>
</feature>
<feature type="transmembrane region" description="Helical" evidence="1">
    <location>
        <begin position="51"/>
        <end position="69"/>
    </location>
</feature>